<dbReference type="InterPro" id="IPR006076">
    <property type="entry name" value="FAD-dep_OxRdtase"/>
</dbReference>
<dbReference type="SUPFAM" id="SSF51971">
    <property type="entry name" value="Nucleotide-binding domain"/>
    <property type="match status" value="1"/>
</dbReference>
<evidence type="ECO:0000256" key="1">
    <source>
        <dbReference type="ARBA" id="ARBA00023002"/>
    </source>
</evidence>
<comment type="caution">
    <text evidence="3">The sequence shown here is derived from an EMBL/GenBank/DDBJ whole genome shotgun (WGS) entry which is preliminary data.</text>
</comment>
<reference evidence="4" key="1">
    <citation type="journal article" date="2019" name="Int. J. Syst. Evol. Microbiol.">
        <title>The Global Catalogue of Microorganisms (GCM) 10K type strain sequencing project: providing services to taxonomists for standard genome sequencing and annotation.</title>
        <authorList>
            <consortium name="The Broad Institute Genomics Platform"/>
            <consortium name="The Broad Institute Genome Sequencing Center for Infectious Disease"/>
            <person name="Wu L."/>
            <person name="Ma J."/>
        </authorList>
    </citation>
    <scope>NUCLEOTIDE SEQUENCE [LARGE SCALE GENOMIC DNA]</scope>
    <source>
        <strain evidence="4">CCUG 60214</strain>
    </source>
</reference>
<dbReference type="Gene3D" id="3.50.50.60">
    <property type="entry name" value="FAD/NAD(P)-binding domain"/>
    <property type="match status" value="1"/>
</dbReference>
<evidence type="ECO:0000259" key="2">
    <source>
        <dbReference type="Pfam" id="PF01266"/>
    </source>
</evidence>
<keyword evidence="4" id="KW-1185">Reference proteome</keyword>
<protein>
    <submittedName>
        <fullName evidence="3">FAD-dependent oxidoreductase</fullName>
    </submittedName>
</protein>
<accession>A0ABW3QPJ6</accession>
<dbReference type="RefSeq" id="WP_380720821.1">
    <property type="nucleotide sequence ID" value="NZ_JBHTLK010000017.1"/>
</dbReference>
<evidence type="ECO:0000313" key="4">
    <source>
        <dbReference type="Proteomes" id="UP001597168"/>
    </source>
</evidence>
<dbReference type="Pfam" id="PF01266">
    <property type="entry name" value="DAO"/>
    <property type="match status" value="1"/>
</dbReference>
<proteinExistence type="predicted"/>
<feature type="domain" description="FAD dependent oxidoreductase" evidence="2">
    <location>
        <begin position="2"/>
        <end position="331"/>
    </location>
</feature>
<dbReference type="Gene3D" id="3.30.9.10">
    <property type="entry name" value="D-Amino Acid Oxidase, subunit A, domain 2"/>
    <property type="match status" value="1"/>
</dbReference>
<keyword evidence="1" id="KW-0560">Oxidoreductase</keyword>
<organism evidence="3 4">
    <name type="scientific">Saccharothrix hoggarensis</name>
    <dbReference type="NCBI Taxonomy" id="913853"/>
    <lineage>
        <taxon>Bacteria</taxon>
        <taxon>Bacillati</taxon>
        <taxon>Actinomycetota</taxon>
        <taxon>Actinomycetes</taxon>
        <taxon>Pseudonocardiales</taxon>
        <taxon>Pseudonocardiaceae</taxon>
        <taxon>Saccharothrix</taxon>
    </lineage>
</organism>
<name>A0ABW3QPJ6_9PSEU</name>
<dbReference type="PANTHER" id="PTHR13847">
    <property type="entry name" value="SARCOSINE DEHYDROGENASE-RELATED"/>
    <property type="match status" value="1"/>
</dbReference>
<evidence type="ECO:0000313" key="3">
    <source>
        <dbReference type="EMBL" id="MFD1146672.1"/>
    </source>
</evidence>
<gene>
    <name evidence="3" type="ORF">ACFQ3T_06025</name>
</gene>
<dbReference type="InterPro" id="IPR036188">
    <property type="entry name" value="FAD/NAD-bd_sf"/>
</dbReference>
<sequence length="337" mass="34986">MRVAVVGGGVAGALLAWRLRRERADVVVFAGEPVPSDASAASGGLVRGFETDPAAAADAAASLAELRADDDLLEWTGYREIGSVHLSSGVDPTASLAVVDAALPGSATVVTGAELARRFGFRDVADDTVGVVERHAGHLSPARLREHALKWSAGNGVEVRHERVAEVSAGPSVRPANGSAEGFDAVVVAAGAWTPRLVEHGGTLRTKQIQYGLHRLELPCRSGFVDDVTGLYGRPHGDGLALLGLGCERWDVDPAQVTPDDDLAARVADVARRRFGLAAEPVAPERVVASFDCYRTPAGLRLDHVGDGVFTFTGGSGGAAKTVLAASRRAARELVGA</sequence>
<dbReference type="PANTHER" id="PTHR13847:SF287">
    <property type="entry name" value="FAD-DEPENDENT OXIDOREDUCTASE DOMAIN-CONTAINING PROTEIN 1"/>
    <property type="match status" value="1"/>
</dbReference>
<dbReference type="EMBL" id="JBHTLK010000017">
    <property type="protein sequence ID" value="MFD1146672.1"/>
    <property type="molecule type" value="Genomic_DNA"/>
</dbReference>
<dbReference type="Proteomes" id="UP001597168">
    <property type="component" value="Unassembled WGS sequence"/>
</dbReference>